<gene>
    <name evidence="2" type="ORF">HZF10_06825</name>
</gene>
<name>A0A7Y8Y1F1_9FLAO</name>
<protein>
    <submittedName>
        <fullName evidence="2">NAD-dependent epimerase/dehydratase family protein</fullName>
    </submittedName>
</protein>
<evidence type="ECO:0000313" key="3">
    <source>
        <dbReference type="Proteomes" id="UP000535020"/>
    </source>
</evidence>
<dbReference type="Pfam" id="PF01370">
    <property type="entry name" value="Epimerase"/>
    <property type="match status" value="1"/>
</dbReference>
<comment type="caution">
    <text evidence="2">The sequence shown here is derived from an EMBL/GenBank/DDBJ whole genome shotgun (WGS) entry which is preliminary data.</text>
</comment>
<sequence>MNLITGTTGLVGSHLTLRLLEKGEKVRGIFRSEVSKSKTENLFKLYGKESLFPQIEWIQADILDIPVFEKAFVDVERVYHCAAFISFDPKDEEKMRKVNIEGTANVVNCCIDFGIKKLCHVSSVAALGDLKEGEKILTEETEWNPEKHHSDYGISKYGAEMEVWRGWQEGLETVSVVPGIIIGPGFWNDGSGAIFSTIEKGFPFYTTGSTGFVAVKDVVSAMISLMESDISGERFILIGEHLVLRDMAYKIADALSVKRPKINAGRWLTTFAVFADWLASLFGKKRKLFAETSDAFHRHRKFSNDKIRTALGFEFTPIHEYIRETVRIQKGKK</sequence>
<proteinExistence type="predicted"/>
<reference evidence="2 3" key="1">
    <citation type="submission" date="2020-07" db="EMBL/GenBank/DDBJ databases">
        <authorList>
            <person name="Sun Q."/>
        </authorList>
    </citation>
    <scope>NUCLEOTIDE SEQUENCE [LARGE SCALE GENOMIC DNA]</scope>
    <source>
        <strain evidence="2 3">MAH-1</strain>
    </source>
</reference>
<dbReference type="EMBL" id="JACBJI010000002">
    <property type="protein sequence ID" value="NYA70627.1"/>
    <property type="molecule type" value="Genomic_DNA"/>
</dbReference>
<keyword evidence="3" id="KW-1185">Reference proteome</keyword>
<dbReference type="PANTHER" id="PTHR48079">
    <property type="entry name" value="PROTEIN YEEZ"/>
    <property type="match status" value="1"/>
</dbReference>
<dbReference type="AlphaFoldDB" id="A0A7Y8Y1F1"/>
<dbReference type="InterPro" id="IPR036291">
    <property type="entry name" value="NAD(P)-bd_dom_sf"/>
</dbReference>
<evidence type="ECO:0000259" key="1">
    <source>
        <dbReference type="Pfam" id="PF01370"/>
    </source>
</evidence>
<dbReference type="GO" id="GO:0004029">
    <property type="term" value="F:aldehyde dehydrogenase (NAD+) activity"/>
    <property type="evidence" value="ECO:0007669"/>
    <property type="project" value="TreeGrafter"/>
</dbReference>
<organism evidence="2 3">
    <name type="scientific">Flavobacterium agri</name>
    <dbReference type="NCBI Taxonomy" id="2743471"/>
    <lineage>
        <taxon>Bacteria</taxon>
        <taxon>Pseudomonadati</taxon>
        <taxon>Bacteroidota</taxon>
        <taxon>Flavobacteriia</taxon>
        <taxon>Flavobacteriales</taxon>
        <taxon>Flavobacteriaceae</taxon>
        <taxon>Flavobacterium</taxon>
    </lineage>
</organism>
<feature type="domain" description="NAD-dependent epimerase/dehydratase" evidence="1">
    <location>
        <begin position="3"/>
        <end position="233"/>
    </location>
</feature>
<dbReference type="PANTHER" id="PTHR48079:SF6">
    <property type="entry name" value="NAD(P)-BINDING DOMAIN-CONTAINING PROTEIN-RELATED"/>
    <property type="match status" value="1"/>
</dbReference>
<dbReference type="SUPFAM" id="SSF51735">
    <property type="entry name" value="NAD(P)-binding Rossmann-fold domains"/>
    <property type="match status" value="1"/>
</dbReference>
<dbReference type="GO" id="GO:0005737">
    <property type="term" value="C:cytoplasm"/>
    <property type="evidence" value="ECO:0007669"/>
    <property type="project" value="TreeGrafter"/>
</dbReference>
<dbReference type="Gene3D" id="3.40.50.720">
    <property type="entry name" value="NAD(P)-binding Rossmann-like Domain"/>
    <property type="match status" value="1"/>
</dbReference>
<evidence type="ECO:0000313" key="2">
    <source>
        <dbReference type="EMBL" id="NYA70627.1"/>
    </source>
</evidence>
<accession>A0A7Y8Y1F1</accession>
<dbReference type="InterPro" id="IPR001509">
    <property type="entry name" value="Epimerase_deHydtase"/>
</dbReference>
<dbReference type="InterPro" id="IPR051783">
    <property type="entry name" value="NAD(P)-dependent_oxidoreduct"/>
</dbReference>
<dbReference type="RefSeq" id="WP_176005451.1">
    <property type="nucleotide sequence ID" value="NZ_JABWMI010000008.1"/>
</dbReference>
<dbReference type="Proteomes" id="UP000535020">
    <property type="component" value="Unassembled WGS sequence"/>
</dbReference>